<accession>A0ABX5TK84</accession>
<sequence>MKKLLITITSTILLFGACDSIFPDALSSPEKIKGYALLKNSDDTLSSPVIEGKFICKTSINPLKNLCKSENYNNKLPVVDFKLSNINNTLYVDKDIEFNSSNVGEIIITKPNVTITLKAPYTDNSLTNIQKIKSITDNTGSVTLIFKGGDYYIESININDENRKPPFKTSKTSFTIQTPNNSRLFVKNFEIKNYKPIPLNISLNENNNNPNALLIYSIDNFNIITKGKVKGNLYLYGYENIYLKANPESLIKGAIHSDKELSDYRVRVEYVKPENMYKLIVCNTLPPMPDEKKNNETLLGIDSNNNGIRDDVEIKILNFKPSICRFRPDAKECNLSHNPAFIAVAFQYARTYQKILNEFDGTKESAYRLERIVNKAVECGFYFEYIKKSIKYVSPGGLTESITYNTKDRKQHYYEYDKQLSSGVFSGTKYFKDYPKQCEFNVRLIEKAMEK</sequence>
<keyword evidence="2" id="KW-1185">Reference proteome</keyword>
<dbReference type="RefSeq" id="WP_136779827.1">
    <property type="nucleotide sequence ID" value="NZ_CP027432.2"/>
</dbReference>
<evidence type="ECO:0008006" key="3">
    <source>
        <dbReference type="Google" id="ProtNLM"/>
    </source>
</evidence>
<reference evidence="1" key="1">
    <citation type="submission" date="2019-06" db="EMBL/GenBank/DDBJ databases">
        <title>A comparative analysis of the Nautiliaceae.</title>
        <authorList>
            <person name="Grosche A."/>
            <person name="Smedile F."/>
            <person name="Vetriani C."/>
        </authorList>
    </citation>
    <scope>NUCLEOTIDE SEQUENCE</scope>
    <source>
        <strain evidence="1">TB6</strain>
    </source>
</reference>
<name>A0ABX5TK84_9BACT</name>
<dbReference type="PROSITE" id="PS51257">
    <property type="entry name" value="PROKAR_LIPOPROTEIN"/>
    <property type="match status" value="1"/>
</dbReference>
<dbReference type="Proteomes" id="UP000298805">
    <property type="component" value="Chromosome"/>
</dbReference>
<dbReference type="EMBL" id="CP027432">
    <property type="protein sequence ID" value="QCI28981.1"/>
    <property type="molecule type" value="Genomic_DNA"/>
</dbReference>
<protein>
    <recommendedName>
        <fullName evidence="3">Lipoprotein</fullName>
    </recommendedName>
</protein>
<evidence type="ECO:0000313" key="1">
    <source>
        <dbReference type="EMBL" id="QCI28981.1"/>
    </source>
</evidence>
<proteinExistence type="predicted"/>
<organism evidence="1 2">
    <name type="scientific">Caminibacter pacificus</name>
    <dbReference type="NCBI Taxonomy" id="1424653"/>
    <lineage>
        <taxon>Bacteria</taxon>
        <taxon>Pseudomonadati</taxon>
        <taxon>Campylobacterota</taxon>
        <taxon>Epsilonproteobacteria</taxon>
        <taxon>Nautiliales</taxon>
        <taxon>Nautiliaceae</taxon>
        <taxon>Caminibacter</taxon>
    </lineage>
</organism>
<gene>
    <name evidence="1" type="ORF">C6V80_08385</name>
</gene>
<evidence type="ECO:0000313" key="2">
    <source>
        <dbReference type="Proteomes" id="UP000298805"/>
    </source>
</evidence>